<evidence type="ECO:0000256" key="1">
    <source>
        <dbReference type="SAM" id="MobiDB-lite"/>
    </source>
</evidence>
<name>A0AAV0BML4_PHAPC</name>
<feature type="region of interest" description="Disordered" evidence="1">
    <location>
        <begin position="51"/>
        <end position="75"/>
    </location>
</feature>
<sequence length="106" mass="12228">MKRFKELSRSKGEVEEDLRIRDLKYSIDHINCLINVLVKSRFRYLIKKVQDEKSSGPDSHNSYHPAPKNISNSALNTSDYSLSSQSVIAYPTNHYIHLLVFLSSML</sequence>
<gene>
    <name evidence="2" type="ORF">PPACK8108_LOCUS23512</name>
</gene>
<keyword evidence="3" id="KW-1185">Reference proteome</keyword>
<reference evidence="2" key="1">
    <citation type="submission" date="2022-06" db="EMBL/GenBank/DDBJ databases">
        <authorList>
            <consortium name="SYNGENTA / RWTH Aachen University"/>
        </authorList>
    </citation>
    <scope>NUCLEOTIDE SEQUENCE</scope>
</reference>
<evidence type="ECO:0000313" key="3">
    <source>
        <dbReference type="Proteomes" id="UP001153365"/>
    </source>
</evidence>
<evidence type="ECO:0000313" key="2">
    <source>
        <dbReference type="EMBL" id="CAH7688545.1"/>
    </source>
</evidence>
<organism evidence="2 3">
    <name type="scientific">Phakopsora pachyrhizi</name>
    <name type="common">Asian soybean rust disease fungus</name>
    <dbReference type="NCBI Taxonomy" id="170000"/>
    <lineage>
        <taxon>Eukaryota</taxon>
        <taxon>Fungi</taxon>
        <taxon>Dikarya</taxon>
        <taxon>Basidiomycota</taxon>
        <taxon>Pucciniomycotina</taxon>
        <taxon>Pucciniomycetes</taxon>
        <taxon>Pucciniales</taxon>
        <taxon>Phakopsoraceae</taxon>
        <taxon>Phakopsora</taxon>
    </lineage>
</organism>
<accession>A0AAV0BML4</accession>
<dbReference type="AlphaFoldDB" id="A0AAV0BML4"/>
<comment type="caution">
    <text evidence="2">The sequence shown here is derived from an EMBL/GenBank/DDBJ whole genome shotgun (WGS) entry which is preliminary data.</text>
</comment>
<dbReference type="EMBL" id="CALTRL010005990">
    <property type="protein sequence ID" value="CAH7688545.1"/>
    <property type="molecule type" value="Genomic_DNA"/>
</dbReference>
<dbReference type="Proteomes" id="UP001153365">
    <property type="component" value="Unassembled WGS sequence"/>
</dbReference>
<proteinExistence type="predicted"/>
<protein>
    <submittedName>
        <fullName evidence="2">Uncharacterized protein</fullName>
    </submittedName>
</protein>